<dbReference type="PANTHER" id="PTHR35186">
    <property type="entry name" value="ANK_REP_REGION DOMAIN-CONTAINING PROTEIN"/>
    <property type="match status" value="1"/>
</dbReference>
<dbReference type="KEGG" id="pgri:PgNI_05860"/>
<dbReference type="Pfam" id="PF24476">
    <property type="entry name" value="DUF7580"/>
    <property type="match status" value="1"/>
</dbReference>
<feature type="compositionally biased region" description="Low complexity" evidence="1">
    <location>
        <begin position="327"/>
        <end position="341"/>
    </location>
</feature>
<feature type="region of interest" description="Disordered" evidence="1">
    <location>
        <begin position="314"/>
        <end position="342"/>
    </location>
</feature>
<accession>A0A6P8B3L9</accession>
<evidence type="ECO:0000313" key="4">
    <source>
        <dbReference type="RefSeq" id="XP_030981787.1"/>
    </source>
</evidence>
<evidence type="ECO:0000313" key="3">
    <source>
        <dbReference type="Proteomes" id="UP000515153"/>
    </source>
</evidence>
<reference evidence="3 4" key="1">
    <citation type="journal article" date="2019" name="Mol. Biol. Evol.">
        <title>Blast fungal genomes show frequent chromosomal changes, gene gains and losses, and effector gene turnover.</title>
        <authorList>
            <person name="Gomez Luciano L.B."/>
            <person name="Jason Tsai I."/>
            <person name="Chuma I."/>
            <person name="Tosa Y."/>
            <person name="Chen Y.H."/>
            <person name="Li J.Y."/>
            <person name="Li M.Y."/>
            <person name="Jade Lu M.Y."/>
            <person name="Nakayashiki H."/>
            <person name="Li W.H."/>
        </authorList>
    </citation>
    <scope>NUCLEOTIDE SEQUENCE [LARGE SCALE GENOMIC DNA]</scope>
    <source>
        <strain evidence="3 4">NI907</strain>
    </source>
</reference>
<dbReference type="PANTHER" id="PTHR35186:SF4">
    <property type="entry name" value="PRION-INHIBITION AND PROPAGATION HELO DOMAIN-CONTAINING PROTEIN"/>
    <property type="match status" value="1"/>
</dbReference>
<evidence type="ECO:0000256" key="1">
    <source>
        <dbReference type="SAM" id="MobiDB-lite"/>
    </source>
</evidence>
<organism evidence="3 4">
    <name type="scientific">Pyricularia grisea</name>
    <name type="common">Crabgrass-specific blast fungus</name>
    <name type="synonym">Magnaporthe grisea</name>
    <dbReference type="NCBI Taxonomy" id="148305"/>
    <lineage>
        <taxon>Eukaryota</taxon>
        <taxon>Fungi</taxon>
        <taxon>Dikarya</taxon>
        <taxon>Ascomycota</taxon>
        <taxon>Pezizomycotina</taxon>
        <taxon>Sordariomycetes</taxon>
        <taxon>Sordariomycetidae</taxon>
        <taxon>Magnaporthales</taxon>
        <taxon>Pyriculariaceae</taxon>
        <taxon>Pyricularia</taxon>
    </lineage>
</organism>
<gene>
    <name evidence="4" type="ORF">PgNI_05860</name>
</gene>
<reference evidence="4" key="2">
    <citation type="submission" date="2019-10" db="EMBL/GenBank/DDBJ databases">
        <authorList>
            <consortium name="NCBI Genome Project"/>
        </authorList>
    </citation>
    <scope>NUCLEOTIDE SEQUENCE</scope>
    <source>
        <strain evidence="4">NI907</strain>
    </source>
</reference>
<dbReference type="GeneID" id="41960799"/>
<proteinExistence type="predicted"/>
<protein>
    <recommendedName>
        <fullName evidence="2">DUF7580 domain-containing protein</fullName>
    </recommendedName>
</protein>
<sequence>MSGIEIAGLALGVLPIVLKSIDAYRDGIRRISTTIRKRKYVEKLARALLLQQQILDEVVKSVLLASGCEDVCALDEDPLAYFDRDDVREQVEEFLGPKNNMNLVGLLQSNNMTIGKVARQIAGLIPSAAGTTDNLLAIIDANQTKTNLIDELAPRIKLLCGITEMKTAIEDIDAGTSAIDRFSRLVLSNRQTVQANTSRKAAKLVKSLGRVRTMASGLYVALSEGFSGHCHDRHETRLYLDDRVDGAKGVAAREGRRIEDANRPLLTFDIVLATQNRQGRRQSYETIVQVFGDEEDGISVGRTDATAVTATSQANLQPPGATEPRLRFTTETSTTRSPSPSHFRMKVTPIASSLCHVITEAQCSRRRLSFAMVGSQSIGTLNESPEVIYTGDESGTINAVSLAEVLQTPGVPLSWKLRMLLALRLSSCLLQLTQTRWLEQGWSKEVVLFPATIAAAKPVSPTHETTASVDLTRPFVACAFGSDSGDAGKGPMSSTVEPKTALLELGILLLEIWHKTTIEARFGLKDGKPGAASSYYERMARAVEWLDDTEEPLPDLYDKAVAHCLRVNIGGDTRFVEWEDNKLWGVVCENIIEPLATICRQWTA</sequence>
<evidence type="ECO:0000259" key="2">
    <source>
        <dbReference type="Pfam" id="PF24476"/>
    </source>
</evidence>
<reference evidence="4" key="3">
    <citation type="submission" date="2025-08" db="UniProtKB">
        <authorList>
            <consortium name="RefSeq"/>
        </authorList>
    </citation>
    <scope>IDENTIFICATION</scope>
    <source>
        <strain evidence="4">NI907</strain>
    </source>
</reference>
<keyword evidence="3" id="KW-1185">Reference proteome</keyword>
<dbReference type="RefSeq" id="XP_030981787.1">
    <property type="nucleotide sequence ID" value="XM_031125890.1"/>
</dbReference>
<dbReference type="InterPro" id="IPR056002">
    <property type="entry name" value="DUF7580"/>
</dbReference>
<feature type="domain" description="DUF7580" evidence="2">
    <location>
        <begin position="351"/>
        <end position="597"/>
    </location>
</feature>
<name>A0A6P8B3L9_PYRGI</name>
<dbReference type="AlphaFoldDB" id="A0A6P8B3L9"/>
<dbReference type="Proteomes" id="UP000515153">
    <property type="component" value="Chromosome I"/>
</dbReference>